<protein>
    <recommendedName>
        <fullName evidence="4">ISLre2 family transposase</fullName>
    </recommendedName>
</protein>
<name>S5M016_9MOLU</name>
<dbReference type="KEGG" id="stai:STAIW_v1c07350"/>
<evidence type="ECO:0008006" key="4">
    <source>
        <dbReference type="Google" id="ProtNLM"/>
    </source>
</evidence>
<dbReference type="Pfam" id="PF06782">
    <property type="entry name" value="UPF0236"/>
    <property type="match status" value="1"/>
</dbReference>
<evidence type="ECO:0000313" key="2">
    <source>
        <dbReference type="EMBL" id="AGR41347.1"/>
    </source>
</evidence>
<evidence type="ECO:0000256" key="1">
    <source>
        <dbReference type="ARBA" id="ARBA00006539"/>
    </source>
</evidence>
<keyword evidence="3" id="KW-1185">Reference proteome</keyword>
<dbReference type="PATRIC" id="fig|1276220.3.peg.750"/>
<sequence length="314" mass="37667">MNKRIELIKNIQKLCFDQINFFKEIHEEFLKKAIEKLISKFISMDLEIKNSIERINKGWYVKDTRLRKQKTIYGAICFPRKTYQNKHTKEYKYLVDDQINIKKYKRLIPSLEVEILNRVGNGNRYCDIIDSLRDADISEQTISNVVKRFNISDEALLDLECNKIDVLDKPYIYLETDDTFPIFKFDKKKQEYRVRLLTVHTGSRKGLHKRNYLENKRVDYLLVKNGETIKTNKYAQRISRLLNKWFSNVEGKRLILLGDAAQWIPNLATEMNAKYVLDKFHLLKLLKAIFPIRGRKNDIVDKYRYFFIVWENKY</sequence>
<dbReference type="STRING" id="1276220.STAIW_v1c07350"/>
<accession>S5M016</accession>
<dbReference type="HOGENOM" id="CLU_885401_0_0_14"/>
<comment type="similarity">
    <text evidence="1">Belongs to the UPF0236 family.</text>
</comment>
<dbReference type="OrthoDB" id="394306at2"/>
<dbReference type="AlphaFoldDB" id="S5M016"/>
<reference evidence="2 3" key="1">
    <citation type="journal article" date="2013" name="Genome Biol. Evol.">
        <title>Comparison of metabolic capacities and inference of gene content evolution in mosquito-associated Spiroplasma diminutum and S. taiwanense.</title>
        <authorList>
            <person name="Lo W.S."/>
            <person name="Ku C."/>
            <person name="Chen L.L."/>
            <person name="Chang T.H."/>
            <person name="Kuo C.H."/>
        </authorList>
    </citation>
    <scope>NUCLEOTIDE SEQUENCE [LARGE SCALE GENOMIC DNA]</scope>
    <source>
        <strain evidence="2">CT-1</strain>
    </source>
</reference>
<dbReference type="InterPro" id="IPR009620">
    <property type="entry name" value="UPF0236"/>
</dbReference>
<dbReference type="eggNOG" id="COG3464">
    <property type="taxonomic scope" value="Bacteria"/>
</dbReference>
<proteinExistence type="inferred from homology"/>
<dbReference type="EMBL" id="CP005074">
    <property type="protein sequence ID" value="AGR41347.1"/>
    <property type="molecule type" value="Genomic_DNA"/>
</dbReference>
<dbReference type="RefSeq" id="WP_020834486.1">
    <property type="nucleotide sequence ID" value="NC_021846.1"/>
</dbReference>
<gene>
    <name evidence="2" type="ORF">STAIW_v1c07350</name>
</gene>
<evidence type="ECO:0000313" key="3">
    <source>
        <dbReference type="Proteomes" id="UP000014984"/>
    </source>
</evidence>
<dbReference type="NCBIfam" id="NF046004">
    <property type="entry name" value="ICE_Mbov_0401"/>
    <property type="match status" value="1"/>
</dbReference>
<organism evidence="2 3">
    <name type="scientific">Spiroplasma taiwanense CT-1</name>
    <dbReference type="NCBI Taxonomy" id="1276220"/>
    <lineage>
        <taxon>Bacteria</taxon>
        <taxon>Bacillati</taxon>
        <taxon>Mycoplasmatota</taxon>
        <taxon>Mollicutes</taxon>
        <taxon>Entomoplasmatales</taxon>
        <taxon>Spiroplasmataceae</taxon>
        <taxon>Spiroplasma</taxon>
    </lineage>
</organism>
<dbReference type="Proteomes" id="UP000014984">
    <property type="component" value="Chromosome"/>
</dbReference>